<dbReference type="SUPFAM" id="SSF53822">
    <property type="entry name" value="Periplasmic binding protein-like I"/>
    <property type="match status" value="1"/>
</dbReference>
<gene>
    <name evidence="2" type="ORF">PXC00_04355</name>
</gene>
<dbReference type="PANTHER" id="PTHR35271">
    <property type="entry name" value="ABC TRANSPORTER, SUBSTRATE-BINDING LIPOPROTEIN-RELATED"/>
    <property type="match status" value="1"/>
</dbReference>
<dbReference type="PROSITE" id="PS51257">
    <property type="entry name" value="PROKAR_LIPOPROTEIN"/>
    <property type="match status" value="1"/>
</dbReference>
<keyword evidence="3" id="KW-1185">Reference proteome</keyword>
<dbReference type="Pfam" id="PF04392">
    <property type="entry name" value="ABC_sub_bind"/>
    <property type="match status" value="1"/>
</dbReference>
<dbReference type="InterPro" id="IPR007487">
    <property type="entry name" value="ABC_transpt-TYRBP-like"/>
</dbReference>
<dbReference type="Proteomes" id="UP001300604">
    <property type="component" value="Chromosome"/>
</dbReference>
<dbReference type="AlphaFoldDB" id="A0AA97H239"/>
<reference evidence="3" key="3">
    <citation type="submission" date="2024-06" db="EMBL/GenBank/DDBJ databases">
        <authorList>
            <person name="Zeng C."/>
        </authorList>
    </citation>
    <scope>NUCLEOTIDE SEQUENCE [LARGE SCALE GENOMIC DNA]</scope>
    <source>
        <strain evidence="3">ZCY20-5</strain>
    </source>
</reference>
<dbReference type="PANTHER" id="PTHR35271:SF1">
    <property type="entry name" value="ABC TRANSPORTER, SUBSTRATE-BINDING LIPOPROTEIN"/>
    <property type="match status" value="1"/>
</dbReference>
<protein>
    <submittedName>
        <fullName evidence="2">ABC transporter substrate-binding protein</fullName>
    </submittedName>
</protein>
<reference evidence="3" key="2">
    <citation type="submission" date="2024-06" db="EMBL/GenBank/DDBJ databases">
        <title>Caproicibacterium argilliputei sp. nov, a novel caproic acid producing anaerobic bacterium isolated from pit mud.</title>
        <authorList>
            <person name="Zeng C."/>
        </authorList>
    </citation>
    <scope>NUCLEOTIDE SEQUENCE [LARGE SCALE GENOMIC DNA]</scope>
    <source>
        <strain evidence="3">ZCY20-5</strain>
    </source>
</reference>
<dbReference type="RefSeq" id="WP_275844341.1">
    <property type="nucleotide sequence ID" value="NZ_CP135996.1"/>
</dbReference>
<dbReference type="CDD" id="cd06325">
    <property type="entry name" value="PBP1_ABC_unchar_transporter"/>
    <property type="match status" value="1"/>
</dbReference>
<evidence type="ECO:0000313" key="3">
    <source>
        <dbReference type="Proteomes" id="UP001300604"/>
    </source>
</evidence>
<evidence type="ECO:0000313" key="2">
    <source>
        <dbReference type="EMBL" id="WOC33118.1"/>
    </source>
</evidence>
<dbReference type="EMBL" id="CP135996">
    <property type="protein sequence ID" value="WOC33118.1"/>
    <property type="molecule type" value="Genomic_DNA"/>
</dbReference>
<keyword evidence="1" id="KW-0732">Signal</keyword>
<dbReference type="Gene3D" id="3.40.50.2300">
    <property type="match status" value="2"/>
</dbReference>
<accession>A0AA97H239</accession>
<reference evidence="2 3" key="1">
    <citation type="submission" date="2024-06" db="EMBL/GenBank/DDBJ databases">
        <title>Caproicibacterium argilliputei sp. nov, a novel caproic acid producing anaerobic bacterium isolated from pit mud.</title>
        <authorList>
            <person name="Xia S."/>
        </authorList>
    </citation>
    <scope>NUCLEOTIDE SEQUENCE [LARGE SCALE GENOMIC DNA]</scope>
    <source>
        <strain evidence="2 3">ZCY20-5</strain>
    </source>
</reference>
<feature type="chain" id="PRO_5041728546" evidence="1">
    <location>
        <begin position="19"/>
        <end position="338"/>
    </location>
</feature>
<evidence type="ECO:0000256" key="1">
    <source>
        <dbReference type="SAM" id="SignalP"/>
    </source>
</evidence>
<name>A0AA97H239_9FIRM</name>
<proteinExistence type="predicted"/>
<organism evidence="2 3">
    <name type="scientific">Caproicibacterium argilliputei</name>
    <dbReference type="NCBI Taxonomy" id="3030016"/>
    <lineage>
        <taxon>Bacteria</taxon>
        <taxon>Bacillati</taxon>
        <taxon>Bacillota</taxon>
        <taxon>Clostridia</taxon>
        <taxon>Eubacteriales</taxon>
        <taxon>Oscillospiraceae</taxon>
        <taxon>Caproicibacterium</taxon>
    </lineage>
</organism>
<dbReference type="KEGG" id="carl:PXC00_04355"/>
<sequence length="338" mass="35054">MKKIAKAMAAVMAAAVLAGTTACGSGSSSSTGASENSGAKKYTIGVAQYMTHPAMDASLKGFKEGMTAAGFEEGKNVTYDVQNAQGDQSNCVTVANTMASKKPDLILAIATPIAQSVAKVVTDTPVVITAVTDPADAKLVDSNEKPGGNVTGTSDKTPVEEQIKLIKQVVPKATTIGIMYCSSETNSKLQADWAKAACEANGLKYQEFTVSAANEIQQVAQSMVGKVQAVYIPTDNMLATGMKVVTGVTTQAKLPVFVGESGMVENGGLLTVGINYEELGKQTGAMAAKILKGEAKPADMPIEYQKQYDVSYNSAVAKQLGVTLPESITEKGKDVSAS</sequence>
<dbReference type="InterPro" id="IPR028082">
    <property type="entry name" value="Peripla_BP_I"/>
</dbReference>
<feature type="signal peptide" evidence="1">
    <location>
        <begin position="1"/>
        <end position="18"/>
    </location>
</feature>